<evidence type="ECO:0000256" key="4">
    <source>
        <dbReference type="ARBA" id="ARBA00022741"/>
    </source>
</evidence>
<sequence length="603" mass="67630">MNHVFYFFKQLQSYAGKKLYGNLVGMIIISLLDGIGILMLIPLISVSGILNINTEALPITFIFDFFNQFTTSVSLLIILGIFLTVNILQNLVQRFLTIENAKIQHGFFRELRLDTYQSLLQSNWNFYLKKRKTDLINSLTAELAQASAGTNTFLQLVTGVIFTLIQVGIAFFLSPQITIFVLVSGLILSFFSRQFIKKSQALGSRNWEFGKEFLAGITDTFNGIKEVKSNSLEDSRMKWYGKLTQRMHDEQVEFTKLKSASQFYYKIAQAVLIALFVFFSIHLFHAQAAQLTFIMIIFSRLWPRITGIQSSLEQIATFATPLRSVINLQHECKISREITDDMTSNVNPIYIERCIELVNVNFRYNENQSNYALKNINVLIPSNQMTAIVGPSGAGKSTFIDLLMGLNQPETGEVFLDGAPLSKGNLLSLRKSISYVPQDPFLFNTSIRENLLLISPDSEEKDLWEALEFSSAAEFVRKLPQGLDTIIGDRGIRLSGGERQRLVLARAILRKPSILVLDEATSALDSENEAKIQEALGRLRGKLTLVVIAHRLSTIKNADQVVVLSEGEIVQKGGFNQLAIEKKSVFGNLLSKQMASNVLDTSG</sequence>
<dbReference type="PANTHER" id="PTHR43394">
    <property type="entry name" value="ATP-DEPENDENT PERMEASE MDL1, MITOCHONDRIAL"/>
    <property type="match status" value="1"/>
</dbReference>
<name>A0A1H0VEX0_9BACI</name>
<comment type="subcellular location">
    <subcellularLocation>
        <location evidence="1">Cell membrane</location>
        <topology evidence="1">Multi-pass membrane protein</topology>
    </subcellularLocation>
</comment>
<evidence type="ECO:0000259" key="9">
    <source>
        <dbReference type="PROSITE" id="PS50893"/>
    </source>
</evidence>
<organism evidence="11 12">
    <name type="scientific">Litchfieldia salsa</name>
    <dbReference type="NCBI Taxonomy" id="930152"/>
    <lineage>
        <taxon>Bacteria</taxon>
        <taxon>Bacillati</taxon>
        <taxon>Bacillota</taxon>
        <taxon>Bacilli</taxon>
        <taxon>Bacillales</taxon>
        <taxon>Bacillaceae</taxon>
        <taxon>Litchfieldia</taxon>
    </lineage>
</organism>
<dbReference type="InterPro" id="IPR039421">
    <property type="entry name" value="Type_1_exporter"/>
</dbReference>
<dbReference type="InterPro" id="IPR027417">
    <property type="entry name" value="P-loop_NTPase"/>
</dbReference>
<dbReference type="GO" id="GO:0015421">
    <property type="term" value="F:ABC-type oligopeptide transporter activity"/>
    <property type="evidence" value="ECO:0007669"/>
    <property type="project" value="TreeGrafter"/>
</dbReference>
<dbReference type="SUPFAM" id="SSF52540">
    <property type="entry name" value="P-loop containing nucleoside triphosphate hydrolases"/>
    <property type="match status" value="1"/>
</dbReference>
<evidence type="ECO:0000313" key="12">
    <source>
        <dbReference type="Proteomes" id="UP000199159"/>
    </source>
</evidence>
<keyword evidence="3 8" id="KW-0812">Transmembrane</keyword>
<keyword evidence="4" id="KW-0547">Nucleotide-binding</keyword>
<keyword evidence="7 8" id="KW-0472">Membrane</keyword>
<dbReference type="Gene3D" id="3.40.50.300">
    <property type="entry name" value="P-loop containing nucleotide triphosphate hydrolases"/>
    <property type="match status" value="1"/>
</dbReference>
<accession>A0A1H0VEX0</accession>
<evidence type="ECO:0000256" key="2">
    <source>
        <dbReference type="ARBA" id="ARBA00005417"/>
    </source>
</evidence>
<evidence type="ECO:0000313" key="11">
    <source>
        <dbReference type="EMBL" id="SDP77027.1"/>
    </source>
</evidence>
<dbReference type="Gene3D" id="1.20.1560.10">
    <property type="entry name" value="ABC transporter type 1, transmembrane domain"/>
    <property type="match status" value="1"/>
</dbReference>
<protein>
    <submittedName>
        <fullName evidence="11">ATP-binding cassette, subfamily C</fullName>
    </submittedName>
</protein>
<dbReference type="Pfam" id="PF00005">
    <property type="entry name" value="ABC_tran"/>
    <property type="match status" value="1"/>
</dbReference>
<dbReference type="InterPro" id="IPR036640">
    <property type="entry name" value="ABC1_TM_sf"/>
</dbReference>
<feature type="transmembrane region" description="Helical" evidence="8">
    <location>
        <begin position="65"/>
        <end position="88"/>
    </location>
</feature>
<evidence type="ECO:0000256" key="3">
    <source>
        <dbReference type="ARBA" id="ARBA00022692"/>
    </source>
</evidence>
<evidence type="ECO:0000256" key="7">
    <source>
        <dbReference type="ARBA" id="ARBA00023136"/>
    </source>
</evidence>
<reference evidence="12" key="1">
    <citation type="submission" date="2016-10" db="EMBL/GenBank/DDBJ databases">
        <authorList>
            <person name="Varghese N."/>
            <person name="Submissions S."/>
        </authorList>
    </citation>
    <scope>NUCLEOTIDE SEQUENCE [LARGE SCALE GENOMIC DNA]</scope>
    <source>
        <strain evidence="12">IBRC-M10078</strain>
    </source>
</reference>
<dbReference type="GO" id="GO:0016887">
    <property type="term" value="F:ATP hydrolysis activity"/>
    <property type="evidence" value="ECO:0007669"/>
    <property type="project" value="InterPro"/>
</dbReference>
<dbReference type="EMBL" id="FNJU01000006">
    <property type="protein sequence ID" value="SDP77027.1"/>
    <property type="molecule type" value="Genomic_DNA"/>
</dbReference>
<dbReference type="InterPro" id="IPR003439">
    <property type="entry name" value="ABC_transporter-like_ATP-bd"/>
</dbReference>
<dbReference type="AlphaFoldDB" id="A0A1H0VEX0"/>
<evidence type="ECO:0000256" key="6">
    <source>
        <dbReference type="ARBA" id="ARBA00022989"/>
    </source>
</evidence>
<keyword evidence="6 8" id="KW-1133">Transmembrane helix</keyword>
<feature type="transmembrane region" description="Helical" evidence="8">
    <location>
        <begin position="179"/>
        <end position="196"/>
    </location>
</feature>
<evidence type="ECO:0000256" key="1">
    <source>
        <dbReference type="ARBA" id="ARBA00004651"/>
    </source>
</evidence>
<dbReference type="PROSITE" id="PS50929">
    <property type="entry name" value="ABC_TM1F"/>
    <property type="match status" value="1"/>
</dbReference>
<dbReference type="Pfam" id="PF00664">
    <property type="entry name" value="ABC_membrane"/>
    <property type="match status" value="1"/>
</dbReference>
<dbReference type="PROSITE" id="PS00211">
    <property type="entry name" value="ABC_TRANSPORTER_1"/>
    <property type="match status" value="1"/>
</dbReference>
<feature type="transmembrane region" description="Helical" evidence="8">
    <location>
        <begin position="153"/>
        <end position="173"/>
    </location>
</feature>
<evidence type="ECO:0000259" key="10">
    <source>
        <dbReference type="PROSITE" id="PS50929"/>
    </source>
</evidence>
<keyword evidence="12" id="KW-1185">Reference proteome</keyword>
<feature type="domain" description="ABC transmembrane type-1" evidence="10">
    <location>
        <begin position="23"/>
        <end position="317"/>
    </location>
</feature>
<dbReference type="FunFam" id="3.40.50.300:FF:000218">
    <property type="entry name" value="Multidrug ABC transporter ATP-binding protein"/>
    <property type="match status" value="1"/>
</dbReference>
<dbReference type="SUPFAM" id="SSF90123">
    <property type="entry name" value="ABC transporter transmembrane region"/>
    <property type="match status" value="1"/>
</dbReference>
<feature type="domain" description="ABC transporter" evidence="9">
    <location>
        <begin position="355"/>
        <end position="591"/>
    </location>
</feature>
<dbReference type="InterPro" id="IPR017871">
    <property type="entry name" value="ABC_transporter-like_CS"/>
</dbReference>
<dbReference type="PANTHER" id="PTHR43394:SF1">
    <property type="entry name" value="ATP-BINDING CASSETTE SUB-FAMILY B MEMBER 10, MITOCHONDRIAL"/>
    <property type="match status" value="1"/>
</dbReference>
<gene>
    <name evidence="11" type="ORF">SAMN05216565_106252</name>
</gene>
<feature type="transmembrane region" description="Helical" evidence="8">
    <location>
        <begin position="263"/>
        <end position="284"/>
    </location>
</feature>
<dbReference type="GO" id="GO:0005886">
    <property type="term" value="C:plasma membrane"/>
    <property type="evidence" value="ECO:0007669"/>
    <property type="project" value="UniProtKB-SubCell"/>
</dbReference>
<dbReference type="InterPro" id="IPR003593">
    <property type="entry name" value="AAA+_ATPase"/>
</dbReference>
<dbReference type="InterPro" id="IPR011527">
    <property type="entry name" value="ABC1_TM_dom"/>
</dbReference>
<dbReference type="PROSITE" id="PS50893">
    <property type="entry name" value="ABC_TRANSPORTER_2"/>
    <property type="match status" value="1"/>
</dbReference>
<dbReference type="RefSeq" id="WP_090855395.1">
    <property type="nucleotide sequence ID" value="NZ_FNJU01000006.1"/>
</dbReference>
<dbReference type="STRING" id="930152.SAMN05216565_106252"/>
<feature type="transmembrane region" description="Helical" evidence="8">
    <location>
        <begin position="20"/>
        <end position="45"/>
    </location>
</feature>
<dbReference type="Proteomes" id="UP000199159">
    <property type="component" value="Unassembled WGS sequence"/>
</dbReference>
<proteinExistence type="inferred from homology"/>
<dbReference type="SMART" id="SM00382">
    <property type="entry name" value="AAA"/>
    <property type="match status" value="1"/>
</dbReference>
<keyword evidence="5 11" id="KW-0067">ATP-binding</keyword>
<dbReference type="OrthoDB" id="9770415at2"/>
<evidence type="ECO:0000256" key="5">
    <source>
        <dbReference type="ARBA" id="ARBA00022840"/>
    </source>
</evidence>
<evidence type="ECO:0000256" key="8">
    <source>
        <dbReference type="SAM" id="Phobius"/>
    </source>
</evidence>
<dbReference type="GO" id="GO:0005524">
    <property type="term" value="F:ATP binding"/>
    <property type="evidence" value="ECO:0007669"/>
    <property type="project" value="UniProtKB-KW"/>
</dbReference>
<comment type="similarity">
    <text evidence="2">Belongs to the ABC transporter superfamily.</text>
</comment>